<evidence type="ECO:0000313" key="1">
    <source>
        <dbReference type="EMBL" id="KAF7837178.1"/>
    </source>
</evidence>
<dbReference type="AlphaFoldDB" id="A0A834X406"/>
<reference evidence="1" key="1">
    <citation type="submission" date="2020-09" db="EMBL/GenBank/DDBJ databases">
        <title>Genome-Enabled Discovery of Anthraquinone Biosynthesis in Senna tora.</title>
        <authorList>
            <person name="Kang S.-H."/>
            <person name="Pandey R.P."/>
            <person name="Lee C.-M."/>
            <person name="Sim J.-S."/>
            <person name="Jeong J.-T."/>
            <person name="Choi B.-S."/>
            <person name="Jung M."/>
            <person name="Ginzburg D."/>
            <person name="Zhao K."/>
            <person name="Won S.Y."/>
            <person name="Oh T.-J."/>
            <person name="Yu Y."/>
            <person name="Kim N.-H."/>
            <person name="Lee O.R."/>
            <person name="Lee T.-H."/>
            <person name="Bashyal P."/>
            <person name="Kim T.-S."/>
            <person name="Lee W.-H."/>
            <person name="Kawkins C."/>
            <person name="Kim C.-K."/>
            <person name="Kim J.S."/>
            <person name="Ahn B.O."/>
            <person name="Rhee S.Y."/>
            <person name="Sohng J.K."/>
        </authorList>
    </citation>
    <scope>NUCLEOTIDE SEQUENCE</scope>
    <source>
        <tissue evidence="1">Leaf</tissue>
    </source>
</reference>
<comment type="caution">
    <text evidence="1">The sequence shown here is derived from an EMBL/GenBank/DDBJ whole genome shotgun (WGS) entry which is preliminary data.</text>
</comment>
<proteinExistence type="predicted"/>
<dbReference type="OrthoDB" id="1928026at2759"/>
<organism evidence="1 2">
    <name type="scientific">Senna tora</name>
    <dbReference type="NCBI Taxonomy" id="362788"/>
    <lineage>
        <taxon>Eukaryota</taxon>
        <taxon>Viridiplantae</taxon>
        <taxon>Streptophyta</taxon>
        <taxon>Embryophyta</taxon>
        <taxon>Tracheophyta</taxon>
        <taxon>Spermatophyta</taxon>
        <taxon>Magnoliopsida</taxon>
        <taxon>eudicotyledons</taxon>
        <taxon>Gunneridae</taxon>
        <taxon>Pentapetalae</taxon>
        <taxon>rosids</taxon>
        <taxon>fabids</taxon>
        <taxon>Fabales</taxon>
        <taxon>Fabaceae</taxon>
        <taxon>Caesalpinioideae</taxon>
        <taxon>Cassia clade</taxon>
        <taxon>Senna</taxon>
    </lineage>
</organism>
<gene>
    <name evidence="1" type="ORF">G2W53_005660</name>
</gene>
<keyword evidence="2" id="KW-1185">Reference proteome</keyword>
<dbReference type="Proteomes" id="UP000634136">
    <property type="component" value="Unassembled WGS sequence"/>
</dbReference>
<evidence type="ECO:0000313" key="2">
    <source>
        <dbReference type="Proteomes" id="UP000634136"/>
    </source>
</evidence>
<dbReference type="EMBL" id="JAAIUW010000003">
    <property type="protein sequence ID" value="KAF7837178.1"/>
    <property type="molecule type" value="Genomic_DNA"/>
</dbReference>
<accession>A0A834X406</accession>
<name>A0A834X406_9FABA</name>
<protein>
    <submittedName>
        <fullName evidence="1">Uncharacterized protein</fullName>
    </submittedName>
</protein>
<sequence>MASPASRIAFRIVLTILLLLLLFYMGRPLYWKISATIHDIRHNKQTVREGLSQIVMEAQRSVGWYHDESDSGIRATTRKLLSNQVNSRVFG</sequence>